<dbReference type="SUPFAM" id="SSF88946">
    <property type="entry name" value="Sigma2 domain of RNA polymerase sigma factors"/>
    <property type="match status" value="1"/>
</dbReference>
<keyword evidence="5" id="KW-0804">Transcription</keyword>
<keyword evidence="2" id="KW-0805">Transcription regulation</keyword>
<comment type="caution">
    <text evidence="8">The sequence shown here is derived from an EMBL/GenBank/DDBJ whole genome shotgun (WGS) entry which is preliminary data.</text>
</comment>
<keyword evidence="4" id="KW-0238">DNA-binding</keyword>
<dbReference type="GO" id="GO:0003677">
    <property type="term" value="F:DNA binding"/>
    <property type="evidence" value="ECO:0007669"/>
    <property type="project" value="UniProtKB-KW"/>
</dbReference>
<proteinExistence type="inferred from homology"/>
<dbReference type="InterPro" id="IPR013325">
    <property type="entry name" value="RNA_pol_sigma_r2"/>
</dbReference>
<evidence type="ECO:0000256" key="5">
    <source>
        <dbReference type="ARBA" id="ARBA00023163"/>
    </source>
</evidence>
<protein>
    <submittedName>
        <fullName evidence="8">Sigma-70 family RNA polymerase sigma factor</fullName>
    </submittedName>
</protein>
<dbReference type="InterPro" id="IPR013324">
    <property type="entry name" value="RNA_pol_sigma_r3/r4-like"/>
</dbReference>
<dbReference type="PANTHER" id="PTHR43133:SF8">
    <property type="entry name" value="RNA POLYMERASE SIGMA FACTOR HI_1459-RELATED"/>
    <property type="match status" value="1"/>
</dbReference>
<dbReference type="InterPro" id="IPR039425">
    <property type="entry name" value="RNA_pol_sigma-70-like"/>
</dbReference>
<evidence type="ECO:0000259" key="6">
    <source>
        <dbReference type="Pfam" id="PF04542"/>
    </source>
</evidence>
<dbReference type="InterPro" id="IPR007627">
    <property type="entry name" value="RNA_pol_sigma70_r2"/>
</dbReference>
<dbReference type="PANTHER" id="PTHR43133">
    <property type="entry name" value="RNA POLYMERASE ECF-TYPE SIGMA FACTO"/>
    <property type="match status" value="1"/>
</dbReference>
<accession>A0A6L9LCY7</accession>
<name>A0A6L9LCY7_9BACT</name>
<dbReference type="AlphaFoldDB" id="A0A6L9LCY7"/>
<dbReference type="NCBIfam" id="TIGR02937">
    <property type="entry name" value="sigma70-ECF"/>
    <property type="match status" value="1"/>
</dbReference>
<dbReference type="Proteomes" id="UP000474175">
    <property type="component" value="Unassembled WGS sequence"/>
</dbReference>
<feature type="domain" description="RNA polymerase sigma-70 region 2" evidence="6">
    <location>
        <begin position="23"/>
        <end position="89"/>
    </location>
</feature>
<dbReference type="GO" id="GO:0016987">
    <property type="term" value="F:sigma factor activity"/>
    <property type="evidence" value="ECO:0007669"/>
    <property type="project" value="UniProtKB-KW"/>
</dbReference>
<dbReference type="Gene3D" id="1.10.1740.10">
    <property type="match status" value="1"/>
</dbReference>
<evidence type="ECO:0000256" key="4">
    <source>
        <dbReference type="ARBA" id="ARBA00023125"/>
    </source>
</evidence>
<evidence type="ECO:0000256" key="3">
    <source>
        <dbReference type="ARBA" id="ARBA00023082"/>
    </source>
</evidence>
<evidence type="ECO:0000256" key="2">
    <source>
        <dbReference type="ARBA" id="ARBA00023015"/>
    </source>
</evidence>
<dbReference type="InterPro" id="IPR036388">
    <property type="entry name" value="WH-like_DNA-bd_sf"/>
</dbReference>
<evidence type="ECO:0000259" key="7">
    <source>
        <dbReference type="Pfam" id="PF04545"/>
    </source>
</evidence>
<keyword evidence="3" id="KW-0731">Sigma factor</keyword>
<gene>
    <name evidence="8" type="ORF">GK108_20325</name>
</gene>
<dbReference type="GO" id="GO:0006352">
    <property type="term" value="P:DNA-templated transcription initiation"/>
    <property type="evidence" value="ECO:0007669"/>
    <property type="project" value="InterPro"/>
</dbReference>
<dbReference type="InterPro" id="IPR014284">
    <property type="entry name" value="RNA_pol_sigma-70_dom"/>
</dbReference>
<dbReference type="RefSeq" id="WP_163952493.1">
    <property type="nucleotide sequence ID" value="NZ_JAAFZH010000010.1"/>
</dbReference>
<reference evidence="8 9" key="1">
    <citation type="submission" date="2020-02" db="EMBL/GenBank/DDBJ databases">
        <title>Draft genome sequence of two Spirosoma agri KCTC 52727 and Spirosoma terrae KCTC 52035.</title>
        <authorList>
            <person name="Rojas J."/>
            <person name="Ambika Manirajan B."/>
            <person name="Suarez C."/>
            <person name="Ratering S."/>
            <person name="Schnell S."/>
        </authorList>
    </citation>
    <scope>NUCLEOTIDE SEQUENCE [LARGE SCALE GENOMIC DNA]</scope>
    <source>
        <strain evidence="8 9">KCTC 52035</strain>
    </source>
</reference>
<dbReference type="InterPro" id="IPR007630">
    <property type="entry name" value="RNA_pol_sigma70_r4"/>
</dbReference>
<keyword evidence="9" id="KW-1185">Reference proteome</keyword>
<dbReference type="SUPFAM" id="SSF88659">
    <property type="entry name" value="Sigma3 and sigma4 domains of RNA polymerase sigma factors"/>
    <property type="match status" value="1"/>
</dbReference>
<evidence type="ECO:0000313" key="8">
    <source>
        <dbReference type="EMBL" id="NDU97242.1"/>
    </source>
</evidence>
<organism evidence="8 9">
    <name type="scientific">Spirosoma terrae</name>
    <dbReference type="NCBI Taxonomy" id="1968276"/>
    <lineage>
        <taxon>Bacteria</taxon>
        <taxon>Pseudomonadati</taxon>
        <taxon>Bacteroidota</taxon>
        <taxon>Cytophagia</taxon>
        <taxon>Cytophagales</taxon>
        <taxon>Cytophagaceae</taxon>
        <taxon>Spirosoma</taxon>
    </lineage>
</organism>
<evidence type="ECO:0000256" key="1">
    <source>
        <dbReference type="ARBA" id="ARBA00010641"/>
    </source>
</evidence>
<dbReference type="Pfam" id="PF04545">
    <property type="entry name" value="Sigma70_r4"/>
    <property type="match status" value="1"/>
</dbReference>
<sequence>MIKHSLSGDDSLKASSTVTFDTLYKKYVRKVYKKCLSMTKDFDAAQDYTQDIFLKAFTKLHSFQNQSSFSTWLYAITHNYCLDQLQLKKRLPLERLPDEVLALAIDEHEPRLLEAKLLFLEEVTKELSQPEVQLLRLKYEQNLTIKQLSEQYQLSESAVKMRLKRVRDKIAGLYQNRPGG</sequence>
<evidence type="ECO:0000313" key="9">
    <source>
        <dbReference type="Proteomes" id="UP000474175"/>
    </source>
</evidence>
<comment type="similarity">
    <text evidence="1">Belongs to the sigma-70 factor family. ECF subfamily.</text>
</comment>
<dbReference type="Pfam" id="PF04542">
    <property type="entry name" value="Sigma70_r2"/>
    <property type="match status" value="1"/>
</dbReference>
<dbReference type="Gene3D" id="1.10.10.10">
    <property type="entry name" value="Winged helix-like DNA-binding domain superfamily/Winged helix DNA-binding domain"/>
    <property type="match status" value="1"/>
</dbReference>
<feature type="domain" description="RNA polymerase sigma-70 region 4" evidence="7">
    <location>
        <begin position="126"/>
        <end position="170"/>
    </location>
</feature>
<dbReference type="EMBL" id="JAAFZH010000010">
    <property type="protein sequence ID" value="NDU97242.1"/>
    <property type="molecule type" value="Genomic_DNA"/>
</dbReference>